<dbReference type="PRINTS" id="PR00352">
    <property type="entry name" value="3FE4SFRDOXIN"/>
</dbReference>
<dbReference type="GO" id="GO:0051536">
    <property type="term" value="F:iron-sulfur cluster binding"/>
    <property type="evidence" value="ECO:0007669"/>
    <property type="project" value="UniProtKB-KW"/>
</dbReference>
<dbReference type="OrthoDB" id="376357at2759"/>
<dbReference type="InterPro" id="IPR036869">
    <property type="entry name" value="J_dom_sf"/>
</dbReference>
<evidence type="ECO:0000259" key="6">
    <source>
        <dbReference type="PROSITE" id="PS51379"/>
    </source>
</evidence>
<dbReference type="EMBL" id="JAEHOC010000002">
    <property type="protein sequence ID" value="KAG2444273.1"/>
    <property type="molecule type" value="Genomic_DNA"/>
</dbReference>
<evidence type="ECO:0000256" key="4">
    <source>
        <dbReference type="SAM" id="MobiDB-lite"/>
    </source>
</evidence>
<dbReference type="CDD" id="cd06257">
    <property type="entry name" value="DnaJ"/>
    <property type="match status" value="1"/>
</dbReference>
<dbReference type="PANTHER" id="PTHR44579">
    <property type="entry name" value="OS01G0730500 PROTEIN"/>
    <property type="match status" value="1"/>
</dbReference>
<dbReference type="GO" id="GO:0009055">
    <property type="term" value="F:electron transfer activity"/>
    <property type="evidence" value="ECO:0007669"/>
    <property type="project" value="InterPro"/>
</dbReference>
<dbReference type="PROSITE" id="PS50076">
    <property type="entry name" value="DNAJ_2"/>
    <property type="match status" value="1"/>
</dbReference>
<accession>A0A835WBB9</accession>
<comment type="caution">
    <text evidence="7">The sequence shown here is derived from an EMBL/GenBank/DDBJ whole genome shotgun (WGS) entry which is preliminary data.</text>
</comment>
<dbReference type="GO" id="GO:0005506">
    <property type="term" value="F:iron ion binding"/>
    <property type="evidence" value="ECO:0007669"/>
    <property type="project" value="InterPro"/>
</dbReference>
<evidence type="ECO:0000259" key="5">
    <source>
        <dbReference type="PROSITE" id="PS50076"/>
    </source>
</evidence>
<dbReference type="InterPro" id="IPR017900">
    <property type="entry name" value="4Fe4S_Fe_S_CS"/>
</dbReference>
<dbReference type="InterPro" id="IPR001080">
    <property type="entry name" value="3Fe4S_ferredoxin"/>
</dbReference>
<gene>
    <name evidence="7" type="ORF">HXX76_001030</name>
</gene>
<dbReference type="Pfam" id="PF00226">
    <property type="entry name" value="DnaJ"/>
    <property type="match status" value="1"/>
</dbReference>
<dbReference type="InterPro" id="IPR017896">
    <property type="entry name" value="4Fe4S_Fe-S-bd"/>
</dbReference>
<dbReference type="PANTHER" id="PTHR44579:SF2">
    <property type="entry name" value="OS01G0730500 PROTEIN"/>
    <property type="match status" value="1"/>
</dbReference>
<feature type="region of interest" description="Disordered" evidence="4">
    <location>
        <begin position="304"/>
        <end position="325"/>
    </location>
</feature>
<keyword evidence="3" id="KW-0411">Iron-sulfur</keyword>
<organism evidence="7 8">
    <name type="scientific">Chlamydomonas incerta</name>
    <dbReference type="NCBI Taxonomy" id="51695"/>
    <lineage>
        <taxon>Eukaryota</taxon>
        <taxon>Viridiplantae</taxon>
        <taxon>Chlorophyta</taxon>
        <taxon>core chlorophytes</taxon>
        <taxon>Chlorophyceae</taxon>
        <taxon>CS clade</taxon>
        <taxon>Chlamydomonadales</taxon>
        <taxon>Chlamydomonadaceae</taxon>
        <taxon>Chlamydomonas</taxon>
    </lineage>
</organism>
<feature type="domain" description="J" evidence="5">
    <location>
        <begin position="60"/>
        <end position="124"/>
    </location>
</feature>
<dbReference type="SMART" id="SM00271">
    <property type="entry name" value="DnaJ"/>
    <property type="match status" value="1"/>
</dbReference>
<evidence type="ECO:0000313" key="8">
    <source>
        <dbReference type="Proteomes" id="UP000650467"/>
    </source>
</evidence>
<keyword evidence="8" id="KW-1185">Reference proteome</keyword>
<name>A0A835WBB9_CHLIN</name>
<dbReference type="Proteomes" id="UP000650467">
    <property type="component" value="Unassembled WGS sequence"/>
</dbReference>
<dbReference type="PRINTS" id="PR00625">
    <property type="entry name" value="JDOMAIN"/>
</dbReference>
<protein>
    <submittedName>
        <fullName evidence="7">Uncharacterized protein</fullName>
    </submittedName>
</protein>
<dbReference type="PROSITE" id="PS51379">
    <property type="entry name" value="4FE4S_FER_2"/>
    <property type="match status" value="1"/>
</dbReference>
<feature type="region of interest" description="Disordered" evidence="4">
    <location>
        <begin position="1"/>
        <end position="32"/>
    </location>
</feature>
<keyword evidence="2" id="KW-0408">Iron</keyword>
<sequence>MLRVKATRQHGSSNLALRRTGPSVARAATRRPSESRLNLLRAAATASQSAALTEEAAEEDFYSLLGVSPLADNKEIKAAYYRMVRTCHPDRSGDDDATDFCAMLNEVYETLSDPTKRALYDELAGFSAQSVNPFLDDRYPADRVFVDEFSCIGCRNCNAVCPKTFGMEEDYGRARVMVQDVDPEPKLQEAMDTCPVSCIHWVTAPQLNLLESAMARMERVAVWSMMGGSGMGANKDVFVEASYGWQRRQSEIRQRVAEATAAASYKQASSKPAAAAKKSGWAFWNNAVDFGAAAGSQFYNDANTARAKKQQDQQQTAGNGDRESRAVAGLAARAARAARTWRRYQDVAAASRREKLVISSTSSASSMDSVSSISGSMDEAEQVVAAVKGAAARGG</sequence>
<keyword evidence="1" id="KW-0479">Metal-binding</keyword>
<dbReference type="PROSITE" id="PS00198">
    <property type="entry name" value="4FE4S_FER_1"/>
    <property type="match status" value="1"/>
</dbReference>
<reference evidence="7" key="1">
    <citation type="journal article" date="2020" name="bioRxiv">
        <title>Comparative genomics of Chlamydomonas.</title>
        <authorList>
            <person name="Craig R.J."/>
            <person name="Hasan A.R."/>
            <person name="Ness R.W."/>
            <person name="Keightley P.D."/>
        </authorList>
    </citation>
    <scope>NUCLEOTIDE SEQUENCE</scope>
    <source>
        <strain evidence="7">SAG 7.73</strain>
    </source>
</reference>
<evidence type="ECO:0000256" key="3">
    <source>
        <dbReference type="ARBA" id="ARBA00023014"/>
    </source>
</evidence>
<feature type="domain" description="4Fe-4S ferredoxin-type" evidence="6">
    <location>
        <begin position="142"/>
        <end position="170"/>
    </location>
</feature>
<evidence type="ECO:0000313" key="7">
    <source>
        <dbReference type="EMBL" id="KAG2444273.1"/>
    </source>
</evidence>
<evidence type="ECO:0000256" key="2">
    <source>
        <dbReference type="ARBA" id="ARBA00023004"/>
    </source>
</evidence>
<proteinExistence type="predicted"/>
<evidence type="ECO:0000256" key="1">
    <source>
        <dbReference type="ARBA" id="ARBA00022723"/>
    </source>
</evidence>
<dbReference type="InterPro" id="IPR001623">
    <property type="entry name" value="DnaJ_domain"/>
</dbReference>
<dbReference type="Gene3D" id="3.30.70.20">
    <property type="match status" value="1"/>
</dbReference>
<dbReference type="Gene3D" id="1.10.287.110">
    <property type="entry name" value="DnaJ domain"/>
    <property type="match status" value="1"/>
</dbReference>
<dbReference type="SUPFAM" id="SSF46565">
    <property type="entry name" value="Chaperone J-domain"/>
    <property type="match status" value="1"/>
</dbReference>
<dbReference type="SUPFAM" id="SSF54862">
    <property type="entry name" value="4Fe-4S ferredoxins"/>
    <property type="match status" value="1"/>
</dbReference>
<dbReference type="Pfam" id="PF13370">
    <property type="entry name" value="Fer4_13"/>
    <property type="match status" value="1"/>
</dbReference>
<dbReference type="AlphaFoldDB" id="A0A835WBB9"/>